<comment type="subcellular location">
    <subcellularLocation>
        <location evidence="1">Nucleus</location>
    </subcellularLocation>
</comment>
<proteinExistence type="predicted"/>
<sequence>MSSTQRALSSAAPPSHDHNGFPNSDFEPDFFNVDCSPLSPGDNMQEYDHFSHDDMAHQGYSGPPSAFQLHQGSSSFPSSNHQMNSSQSGHVSMRNSNCMAFYYDDPNANPQAFTSQCDADRESWDCKVNCPECRGCDSSTPGPVCSDTDCPSSPCDENQCDPYTRCSGVDCVPEDEDEDEDELPPPELQEAAVALNTLHNDPGYQAPLQPQLQNAVQHNTQSSTLRPGQFASRETPGHGSGAPLSAQHATGGQAFSNSTSHTAAPVGTGMVTTSLPGDFQQVEAFQHLWQQHDPNQPHSQCAEPCLFNSYSASLRCPMPQFAHAQSNAESFCQPAISNPGYNVPCGDVFPSAWEWVNHFNEQHRNAHNADCLQAFFPQSFPQNYVNFGNSGLGNGYQHSTHMPRLEQAEQPVRRSSSTSTGSATNTSEDVNQRSSNTPATDDSVHTLEGQAICKWVRGEDGGVCGKAFATDDALHAHCRQAHIVPLDKDGDGFSCLWEKCNRKHKPHGKGKFGQKSKLERHLQTHTGYKPVECPYCGVKLSAKQSLEQHIRIHTGETPWPCSICNAQFKQQSALTMHMRTHNGEKPLQCEICNKAFSESSNLSKHRKTHKVRGDHVCPLCDKDFHRPDQMRRHLRSHDDKMSDQERAMLPLQVSSMLLWAKRGL</sequence>
<organism evidence="12 13">
    <name type="scientific">Sodiomyces alkalinus (strain CBS 110278 / VKM F-3762 / F11)</name>
    <name type="common">Alkaliphilic filamentous fungus</name>
    <dbReference type="NCBI Taxonomy" id="1314773"/>
    <lineage>
        <taxon>Eukaryota</taxon>
        <taxon>Fungi</taxon>
        <taxon>Dikarya</taxon>
        <taxon>Ascomycota</taxon>
        <taxon>Pezizomycotina</taxon>
        <taxon>Sordariomycetes</taxon>
        <taxon>Hypocreomycetidae</taxon>
        <taxon>Glomerellales</taxon>
        <taxon>Plectosphaerellaceae</taxon>
        <taxon>Sodiomyces</taxon>
    </lineage>
</organism>
<dbReference type="SMART" id="SM00355">
    <property type="entry name" value="ZnF_C2H2"/>
    <property type="match status" value="6"/>
</dbReference>
<dbReference type="PROSITE" id="PS50157">
    <property type="entry name" value="ZINC_FINGER_C2H2_2"/>
    <property type="match status" value="5"/>
</dbReference>
<feature type="domain" description="C2H2-type" evidence="11">
    <location>
        <begin position="559"/>
        <end position="586"/>
    </location>
</feature>
<reference evidence="12 13" key="1">
    <citation type="journal article" date="2018" name="Mol. Ecol.">
        <title>The obligate alkalophilic soda-lake fungus Sodiomyces alkalinus has shifted to a protein diet.</title>
        <authorList>
            <person name="Grum-Grzhimaylo A.A."/>
            <person name="Falkoski D.L."/>
            <person name="van den Heuvel J."/>
            <person name="Valero-Jimenez C.A."/>
            <person name="Min B."/>
            <person name="Choi I.G."/>
            <person name="Lipzen A."/>
            <person name="Daum C.G."/>
            <person name="Aanen D.K."/>
            <person name="Tsang A."/>
            <person name="Henrissat B."/>
            <person name="Bilanenko E.N."/>
            <person name="de Vries R.P."/>
            <person name="van Kan J.A.L."/>
            <person name="Grigoriev I.V."/>
            <person name="Debets A.J.M."/>
        </authorList>
    </citation>
    <scope>NUCLEOTIDE SEQUENCE [LARGE SCALE GENOMIC DNA]</scope>
    <source>
        <strain evidence="12 13">F11</strain>
    </source>
</reference>
<dbReference type="STRING" id="1314773.A0A3N2PS52"/>
<keyword evidence="2" id="KW-0479">Metal-binding</keyword>
<keyword evidence="3" id="KW-0677">Repeat</keyword>
<dbReference type="PANTHER" id="PTHR47772">
    <property type="entry name" value="ZINC FINGER PROTEIN 200"/>
    <property type="match status" value="1"/>
</dbReference>
<dbReference type="SUPFAM" id="SSF57667">
    <property type="entry name" value="beta-beta-alpha zinc fingers"/>
    <property type="match status" value="3"/>
</dbReference>
<evidence type="ECO:0000256" key="7">
    <source>
        <dbReference type="ARBA" id="ARBA00023163"/>
    </source>
</evidence>
<evidence type="ECO:0000256" key="4">
    <source>
        <dbReference type="ARBA" id="ARBA00022771"/>
    </source>
</evidence>
<dbReference type="Gene3D" id="3.30.160.60">
    <property type="entry name" value="Classic Zinc Finger"/>
    <property type="match status" value="4"/>
</dbReference>
<feature type="domain" description="C2H2-type" evidence="11">
    <location>
        <begin position="615"/>
        <end position="642"/>
    </location>
</feature>
<dbReference type="InterPro" id="IPR036236">
    <property type="entry name" value="Znf_C2H2_sf"/>
</dbReference>
<feature type="region of interest" description="Disordered" evidence="10">
    <location>
        <begin position="1"/>
        <end position="25"/>
    </location>
</feature>
<feature type="compositionally biased region" description="Polar residues" evidence="10">
    <location>
        <begin position="247"/>
        <end position="262"/>
    </location>
</feature>
<accession>A0A3N2PS52</accession>
<evidence type="ECO:0000256" key="5">
    <source>
        <dbReference type="ARBA" id="ARBA00022833"/>
    </source>
</evidence>
<keyword evidence="13" id="KW-1185">Reference proteome</keyword>
<dbReference type="OrthoDB" id="3437960at2759"/>
<keyword evidence="4 9" id="KW-0863">Zinc-finger</keyword>
<dbReference type="Proteomes" id="UP000272025">
    <property type="component" value="Unassembled WGS sequence"/>
</dbReference>
<gene>
    <name evidence="12" type="ORF">SODALDRAFT_334439</name>
</gene>
<keyword evidence="8" id="KW-0539">Nucleus</keyword>
<evidence type="ECO:0000256" key="1">
    <source>
        <dbReference type="ARBA" id="ARBA00004123"/>
    </source>
</evidence>
<feature type="region of interest" description="Disordered" evidence="10">
    <location>
        <begin position="53"/>
        <end position="90"/>
    </location>
</feature>
<dbReference type="FunFam" id="3.30.160.60:FF:000145">
    <property type="entry name" value="Zinc finger protein 574"/>
    <property type="match status" value="1"/>
</dbReference>
<dbReference type="AlphaFoldDB" id="A0A3N2PS52"/>
<keyword evidence="6" id="KW-0805">Transcription regulation</keyword>
<feature type="compositionally biased region" description="Polar residues" evidence="10">
    <location>
        <begin position="68"/>
        <end position="90"/>
    </location>
</feature>
<dbReference type="FunFam" id="3.30.160.60:FF:002343">
    <property type="entry name" value="Zinc finger protein 33A"/>
    <property type="match status" value="1"/>
</dbReference>
<dbReference type="Pfam" id="PF13912">
    <property type="entry name" value="zf-C2H2_6"/>
    <property type="match status" value="1"/>
</dbReference>
<dbReference type="PROSITE" id="PS00028">
    <property type="entry name" value="ZINC_FINGER_C2H2_1"/>
    <property type="match status" value="4"/>
</dbReference>
<evidence type="ECO:0000256" key="2">
    <source>
        <dbReference type="ARBA" id="ARBA00022723"/>
    </source>
</evidence>
<dbReference type="EMBL" id="ML119057">
    <property type="protein sequence ID" value="ROT37349.1"/>
    <property type="molecule type" value="Genomic_DNA"/>
</dbReference>
<feature type="compositionally biased region" description="Polar residues" evidence="10">
    <location>
        <begin position="428"/>
        <end position="440"/>
    </location>
</feature>
<feature type="region of interest" description="Disordered" evidence="10">
    <location>
        <begin position="213"/>
        <end position="274"/>
    </location>
</feature>
<evidence type="ECO:0000256" key="6">
    <source>
        <dbReference type="ARBA" id="ARBA00023015"/>
    </source>
</evidence>
<keyword evidence="5" id="KW-0862">Zinc</keyword>
<dbReference type="GO" id="GO:0005634">
    <property type="term" value="C:nucleus"/>
    <property type="evidence" value="ECO:0007669"/>
    <property type="project" value="UniProtKB-SubCell"/>
</dbReference>
<feature type="compositionally biased region" description="Low complexity" evidence="10">
    <location>
        <begin position="415"/>
        <end position="427"/>
    </location>
</feature>
<dbReference type="RefSeq" id="XP_028465155.1">
    <property type="nucleotide sequence ID" value="XM_028612211.1"/>
</dbReference>
<dbReference type="Pfam" id="PF00096">
    <property type="entry name" value="zf-C2H2"/>
    <property type="match status" value="2"/>
</dbReference>
<feature type="domain" description="C2H2-type" evidence="11">
    <location>
        <begin position="531"/>
        <end position="558"/>
    </location>
</feature>
<dbReference type="FunFam" id="3.30.160.60:FF:000557">
    <property type="entry name" value="zinc finger and SCAN domain-containing protein 29"/>
    <property type="match status" value="1"/>
</dbReference>
<keyword evidence="7" id="KW-0804">Transcription</keyword>
<feature type="domain" description="C2H2-type" evidence="11">
    <location>
        <begin position="587"/>
        <end position="609"/>
    </location>
</feature>
<feature type="region of interest" description="Disordered" evidence="10">
    <location>
        <begin position="405"/>
        <end position="443"/>
    </location>
</feature>
<evidence type="ECO:0000256" key="9">
    <source>
        <dbReference type="PROSITE-ProRule" id="PRU00042"/>
    </source>
</evidence>
<evidence type="ECO:0000256" key="8">
    <source>
        <dbReference type="ARBA" id="ARBA00023242"/>
    </source>
</evidence>
<dbReference type="InterPro" id="IPR013087">
    <property type="entry name" value="Znf_C2H2_type"/>
</dbReference>
<evidence type="ECO:0000313" key="13">
    <source>
        <dbReference type="Proteomes" id="UP000272025"/>
    </source>
</evidence>
<protein>
    <recommendedName>
        <fullName evidence="11">C2H2-type domain-containing protein</fullName>
    </recommendedName>
</protein>
<name>A0A3N2PS52_SODAK</name>
<evidence type="ECO:0000256" key="10">
    <source>
        <dbReference type="SAM" id="MobiDB-lite"/>
    </source>
</evidence>
<feature type="compositionally biased region" description="Polar residues" evidence="10">
    <location>
        <begin position="213"/>
        <end position="226"/>
    </location>
</feature>
<feature type="domain" description="C2H2-type" evidence="11">
    <location>
        <begin position="498"/>
        <end position="530"/>
    </location>
</feature>
<dbReference type="GO" id="GO:0008270">
    <property type="term" value="F:zinc ion binding"/>
    <property type="evidence" value="ECO:0007669"/>
    <property type="project" value="UniProtKB-KW"/>
</dbReference>
<dbReference type="GeneID" id="39580689"/>
<evidence type="ECO:0000259" key="11">
    <source>
        <dbReference type="PROSITE" id="PS50157"/>
    </source>
</evidence>
<dbReference type="PANTHER" id="PTHR47772:SF13">
    <property type="entry name" value="GASTRULA ZINC FINGER PROTEIN XLCGF49.1-LIKE-RELATED"/>
    <property type="match status" value="1"/>
</dbReference>
<evidence type="ECO:0000256" key="3">
    <source>
        <dbReference type="ARBA" id="ARBA00022737"/>
    </source>
</evidence>
<evidence type="ECO:0000313" key="12">
    <source>
        <dbReference type="EMBL" id="ROT37349.1"/>
    </source>
</evidence>
<dbReference type="InterPro" id="IPR050636">
    <property type="entry name" value="C2H2-ZF_domain-containing"/>
</dbReference>